<evidence type="ECO:0000256" key="8">
    <source>
        <dbReference type="ARBA" id="ARBA00049115"/>
    </source>
</evidence>
<dbReference type="Gene3D" id="1.10.275.10">
    <property type="entry name" value="Fumarase/aspartase (N-terminal domain)"/>
    <property type="match status" value="1"/>
</dbReference>
<comment type="pathway">
    <text evidence="2">Purine metabolism; AMP biosynthesis via de novo pathway; AMP from IMP: step 2/2.</text>
</comment>
<dbReference type="EMBL" id="CP059572">
    <property type="protein sequence ID" value="QXJ22626.1"/>
    <property type="molecule type" value="Genomic_DNA"/>
</dbReference>
<evidence type="ECO:0000256" key="7">
    <source>
        <dbReference type="ARBA" id="ARBA00024477"/>
    </source>
</evidence>
<dbReference type="InterPro" id="IPR004769">
    <property type="entry name" value="Pur_lyase"/>
</dbReference>
<evidence type="ECO:0000256" key="5">
    <source>
        <dbReference type="ARBA" id="ARBA00017058"/>
    </source>
</evidence>
<dbReference type="InterPro" id="IPR020557">
    <property type="entry name" value="Fumarate_lyase_CS"/>
</dbReference>
<dbReference type="PROSITE" id="PS00163">
    <property type="entry name" value="FUMARATE_LYASES"/>
    <property type="match status" value="1"/>
</dbReference>
<comment type="catalytic activity">
    <reaction evidence="8">
        <text>N(6)-(1,2-dicarboxyethyl)-AMP = fumarate + AMP</text>
        <dbReference type="Rhea" id="RHEA:16853"/>
        <dbReference type="ChEBI" id="CHEBI:29806"/>
        <dbReference type="ChEBI" id="CHEBI:57567"/>
        <dbReference type="ChEBI" id="CHEBI:456215"/>
        <dbReference type="EC" id="4.3.2.2"/>
    </reaction>
    <physiologicalReaction direction="left-to-right" evidence="8">
        <dbReference type="Rhea" id="RHEA:16854"/>
    </physiologicalReaction>
</comment>
<dbReference type="InterPro" id="IPR022761">
    <property type="entry name" value="Fumarate_lyase_N"/>
</dbReference>
<dbReference type="RefSeq" id="WP_231335940.1">
    <property type="nucleotide sequence ID" value="NZ_CP059572.1"/>
</dbReference>
<keyword evidence="6 11" id="KW-0456">Lyase</keyword>
<dbReference type="GO" id="GO:0016829">
    <property type="term" value="F:lyase activity"/>
    <property type="evidence" value="ECO:0007669"/>
    <property type="project" value="UniProtKB-KW"/>
</dbReference>
<reference evidence="11" key="1">
    <citation type="submission" date="2020-07" db="EMBL/GenBank/DDBJ databases">
        <authorList>
            <person name="Tarantini F.S."/>
            <person name="Hong K.W."/>
            <person name="Chan K.G."/>
        </authorList>
    </citation>
    <scope>NUCLEOTIDE SEQUENCE</scope>
    <source>
        <strain evidence="11">32-07</strain>
    </source>
</reference>
<evidence type="ECO:0000256" key="9">
    <source>
        <dbReference type="NCBIfam" id="TIGR00928"/>
    </source>
</evidence>
<evidence type="ECO:0000256" key="1">
    <source>
        <dbReference type="ARBA" id="ARBA00004706"/>
    </source>
</evidence>
<sequence>MIPRYVRPEMARLLSDQYRYEMWTRVEVLASEAQVRLGHVPAGALEDIRRAPVPDAARVAEFEEEREHEILAFLAAFCEPIPPESARWVHWGMTSYDLVDTALGHILATATDVLLDAARRLRRVLADRAVEHWHTVCIGRTHGVHAEPTTFGHKLAGFAFAVDRGVERLRRARAEVAVGTISGSVGTYALIDPLVEEHVCAALGLGVEQAPSQVVGRDRHATLVQSIATLGACVEQIALEVRLLQRTEVGEVEEPRSAAYQGSSAMPHKRNPTRSERLCGLARLLRGHVVSVLEDVALWHERDLSHSPVERTALPDCLAVAHYQVTAAAELIAGLEVFGDRMRSAIDATRGLVYSSAVLADLQERGVERELAYRSVQAAADRTRADGIDFRSALVSSRVGAGAGAGNGAMRPERFLVHHDVILERLESLRERED</sequence>
<protein>
    <recommendedName>
        <fullName evidence="5 9">Adenylosuccinate lyase</fullName>
        <ecNumber evidence="4 9">4.3.2.2</ecNumber>
    </recommendedName>
</protein>
<proteinExistence type="inferred from homology"/>
<dbReference type="CDD" id="cd01360">
    <property type="entry name" value="Adenylsuccinate_lyase_1"/>
    <property type="match status" value="1"/>
</dbReference>
<dbReference type="InterPro" id="IPR019468">
    <property type="entry name" value="AdenyloSucc_lyase_C"/>
</dbReference>
<evidence type="ECO:0000259" key="10">
    <source>
        <dbReference type="SMART" id="SM00998"/>
    </source>
</evidence>
<name>A0ABX8QUX2_9ACTN</name>
<evidence type="ECO:0000313" key="11">
    <source>
        <dbReference type="EMBL" id="QXJ22626.1"/>
    </source>
</evidence>
<dbReference type="Gene3D" id="1.10.40.30">
    <property type="entry name" value="Fumarase/aspartase (C-terminal domain)"/>
    <property type="match status" value="1"/>
</dbReference>
<evidence type="ECO:0000313" key="12">
    <source>
        <dbReference type="Proteomes" id="UP001049518"/>
    </source>
</evidence>
<feature type="domain" description="Adenylosuccinate lyase C-terminal" evidence="10">
    <location>
        <begin position="350"/>
        <end position="427"/>
    </location>
</feature>
<evidence type="ECO:0000256" key="4">
    <source>
        <dbReference type="ARBA" id="ARBA00012339"/>
    </source>
</evidence>
<gene>
    <name evidence="11" type="primary">purB</name>
    <name evidence="11" type="ORF">AGRA3207_003658</name>
</gene>
<comment type="pathway">
    <text evidence="1">Purine metabolism; IMP biosynthesis via de novo pathway; 5-amino-1-(5-phospho-D-ribosyl)imidazole-4-carboxamide from 5-amino-1-(5-phospho-D-ribosyl)imidazole-4-carboxylate: step 2/2.</text>
</comment>
<dbReference type="NCBIfam" id="TIGR00928">
    <property type="entry name" value="purB"/>
    <property type="match status" value="1"/>
</dbReference>
<dbReference type="Proteomes" id="UP001049518">
    <property type="component" value="Chromosome"/>
</dbReference>
<dbReference type="SUPFAM" id="SSF48557">
    <property type="entry name" value="L-aspartase-like"/>
    <property type="match status" value="1"/>
</dbReference>
<dbReference type="SMART" id="SM00998">
    <property type="entry name" value="ADSL_C"/>
    <property type="match status" value="1"/>
</dbReference>
<comment type="similarity">
    <text evidence="3">Belongs to the lyase 1 family. Adenylosuccinate lyase subfamily.</text>
</comment>
<dbReference type="InterPro" id="IPR024083">
    <property type="entry name" value="Fumarase/histidase_N"/>
</dbReference>
<dbReference type="InterPro" id="IPR008948">
    <property type="entry name" value="L-Aspartase-like"/>
</dbReference>
<keyword evidence="12" id="KW-1185">Reference proteome</keyword>
<organism evidence="11 12">
    <name type="scientific">Actinomadura graeca</name>
    <dbReference type="NCBI Taxonomy" id="2750812"/>
    <lineage>
        <taxon>Bacteria</taxon>
        <taxon>Bacillati</taxon>
        <taxon>Actinomycetota</taxon>
        <taxon>Actinomycetes</taxon>
        <taxon>Streptosporangiales</taxon>
        <taxon>Thermomonosporaceae</taxon>
        <taxon>Actinomadura</taxon>
    </lineage>
</organism>
<evidence type="ECO:0000256" key="6">
    <source>
        <dbReference type="ARBA" id="ARBA00023239"/>
    </source>
</evidence>
<evidence type="ECO:0000256" key="2">
    <source>
        <dbReference type="ARBA" id="ARBA00004734"/>
    </source>
</evidence>
<accession>A0ABX8QUX2</accession>
<dbReference type="Gene3D" id="1.20.200.10">
    <property type="entry name" value="Fumarase/aspartase (Central domain)"/>
    <property type="match status" value="1"/>
</dbReference>
<dbReference type="PRINTS" id="PR00149">
    <property type="entry name" value="FUMRATELYASE"/>
</dbReference>
<evidence type="ECO:0000256" key="3">
    <source>
        <dbReference type="ARBA" id="ARBA00008273"/>
    </source>
</evidence>
<dbReference type="PANTHER" id="PTHR43172:SF1">
    <property type="entry name" value="ADENYLOSUCCINATE LYASE"/>
    <property type="match status" value="1"/>
</dbReference>
<dbReference type="PANTHER" id="PTHR43172">
    <property type="entry name" value="ADENYLOSUCCINATE LYASE"/>
    <property type="match status" value="1"/>
</dbReference>
<dbReference type="EC" id="4.3.2.2" evidence="4 9"/>
<dbReference type="Pfam" id="PF00206">
    <property type="entry name" value="Lyase_1"/>
    <property type="match status" value="1"/>
</dbReference>
<dbReference type="InterPro" id="IPR000362">
    <property type="entry name" value="Fumarate_lyase_fam"/>
</dbReference>
<comment type="catalytic activity">
    <reaction evidence="7">
        <text>(2S)-2-[5-amino-1-(5-phospho-beta-D-ribosyl)imidazole-4-carboxamido]succinate = 5-amino-1-(5-phospho-beta-D-ribosyl)imidazole-4-carboxamide + fumarate</text>
        <dbReference type="Rhea" id="RHEA:23920"/>
        <dbReference type="ChEBI" id="CHEBI:29806"/>
        <dbReference type="ChEBI" id="CHEBI:58443"/>
        <dbReference type="ChEBI" id="CHEBI:58475"/>
        <dbReference type="EC" id="4.3.2.2"/>
    </reaction>
    <physiologicalReaction direction="left-to-right" evidence="7">
        <dbReference type="Rhea" id="RHEA:23921"/>
    </physiologicalReaction>
</comment>